<evidence type="ECO:0000313" key="2">
    <source>
        <dbReference type="Proteomes" id="UP000276133"/>
    </source>
</evidence>
<keyword evidence="2" id="KW-1185">Reference proteome</keyword>
<gene>
    <name evidence="1" type="ORF">BpHYR1_032327</name>
</gene>
<name>A0A3M7T177_BRAPC</name>
<proteinExistence type="predicted"/>
<sequence length="72" mass="8710">MVQNYMLYKNIRYVAKEVNPEKADWKAKNLRQLENKISTCLSNMDPKVVQDHAKTICFRFDIMRRHGIQYLY</sequence>
<dbReference type="AlphaFoldDB" id="A0A3M7T177"/>
<accession>A0A3M7T177</accession>
<dbReference type="OrthoDB" id="8045861at2759"/>
<comment type="caution">
    <text evidence="1">The sequence shown here is derived from an EMBL/GenBank/DDBJ whole genome shotgun (WGS) entry which is preliminary data.</text>
</comment>
<organism evidence="1 2">
    <name type="scientific">Brachionus plicatilis</name>
    <name type="common">Marine rotifer</name>
    <name type="synonym">Brachionus muelleri</name>
    <dbReference type="NCBI Taxonomy" id="10195"/>
    <lineage>
        <taxon>Eukaryota</taxon>
        <taxon>Metazoa</taxon>
        <taxon>Spiralia</taxon>
        <taxon>Gnathifera</taxon>
        <taxon>Rotifera</taxon>
        <taxon>Eurotatoria</taxon>
        <taxon>Monogononta</taxon>
        <taxon>Pseudotrocha</taxon>
        <taxon>Ploima</taxon>
        <taxon>Brachionidae</taxon>
        <taxon>Brachionus</taxon>
    </lineage>
</organism>
<evidence type="ECO:0000313" key="1">
    <source>
        <dbReference type="EMBL" id="RNA41570.1"/>
    </source>
</evidence>
<dbReference type="EMBL" id="REGN01000483">
    <property type="protein sequence ID" value="RNA41570.1"/>
    <property type="molecule type" value="Genomic_DNA"/>
</dbReference>
<protein>
    <submittedName>
        <fullName evidence="1">Uncharacterized protein</fullName>
    </submittedName>
</protein>
<reference evidence="1 2" key="1">
    <citation type="journal article" date="2018" name="Sci. Rep.">
        <title>Genomic signatures of local adaptation to the degree of environmental predictability in rotifers.</title>
        <authorList>
            <person name="Franch-Gras L."/>
            <person name="Hahn C."/>
            <person name="Garcia-Roger E.M."/>
            <person name="Carmona M.J."/>
            <person name="Serra M."/>
            <person name="Gomez A."/>
        </authorList>
    </citation>
    <scope>NUCLEOTIDE SEQUENCE [LARGE SCALE GENOMIC DNA]</scope>
    <source>
        <strain evidence="1">HYR1</strain>
    </source>
</reference>
<dbReference type="Proteomes" id="UP000276133">
    <property type="component" value="Unassembled WGS sequence"/>
</dbReference>